<comment type="subcellular location">
    <subcellularLocation>
        <location evidence="1 10">Cell inner membrane</location>
        <topology evidence="1 10">Single-pass membrane protein</topology>
        <orientation evidence="1 10">Periplasmic side</orientation>
    </subcellularLocation>
</comment>
<organism evidence="13 14">
    <name type="scientific">Azoarcus sp. (strain BH72)</name>
    <dbReference type="NCBI Taxonomy" id="418699"/>
    <lineage>
        <taxon>Bacteria</taxon>
        <taxon>Pseudomonadati</taxon>
        <taxon>Pseudomonadota</taxon>
        <taxon>Betaproteobacteria</taxon>
        <taxon>Rhodocyclales</taxon>
        <taxon>Zoogloeaceae</taxon>
        <taxon>Azoarcus</taxon>
    </lineage>
</organism>
<dbReference type="KEGG" id="azo:azo2329"/>
<evidence type="ECO:0000313" key="13">
    <source>
        <dbReference type="EMBL" id="CAL94946.1"/>
    </source>
</evidence>
<dbReference type="eggNOG" id="COG0810">
    <property type="taxonomic scope" value="Bacteria"/>
</dbReference>
<feature type="region of interest" description="Disordered" evidence="11">
    <location>
        <begin position="100"/>
        <end position="119"/>
    </location>
</feature>
<dbReference type="GO" id="GO:0030288">
    <property type="term" value="C:outer membrane-bounded periplasmic space"/>
    <property type="evidence" value="ECO:0007669"/>
    <property type="project" value="InterPro"/>
</dbReference>
<evidence type="ECO:0000256" key="4">
    <source>
        <dbReference type="ARBA" id="ARBA00022475"/>
    </source>
</evidence>
<comment type="similarity">
    <text evidence="2 10">Belongs to the TonB family.</text>
</comment>
<feature type="transmembrane region" description="Helical" evidence="10">
    <location>
        <begin position="12"/>
        <end position="32"/>
    </location>
</feature>
<evidence type="ECO:0000256" key="5">
    <source>
        <dbReference type="ARBA" id="ARBA00022519"/>
    </source>
</evidence>
<dbReference type="GO" id="GO:0015891">
    <property type="term" value="P:siderophore transport"/>
    <property type="evidence" value="ECO:0007669"/>
    <property type="project" value="InterPro"/>
</dbReference>
<evidence type="ECO:0000256" key="2">
    <source>
        <dbReference type="ARBA" id="ARBA00006555"/>
    </source>
</evidence>
<evidence type="ECO:0000256" key="6">
    <source>
        <dbReference type="ARBA" id="ARBA00022692"/>
    </source>
</evidence>
<feature type="domain" description="TonB C-terminal" evidence="12">
    <location>
        <begin position="130"/>
        <end position="215"/>
    </location>
</feature>
<keyword evidence="5 10" id="KW-0997">Cell inner membrane</keyword>
<keyword evidence="6 10" id="KW-0812">Transmembrane</keyword>
<keyword evidence="8 10" id="KW-1133">Transmembrane helix</keyword>
<dbReference type="EMBL" id="AM406670">
    <property type="protein sequence ID" value="CAL94946.1"/>
    <property type="molecule type" value="Genomic_DNA"/>
</dbReference>
<keyword evidence="3 10" id="KW-0813">Transport</keyword>
<evidence type="ECO:0000313" key="14">
    <source>
        <dbReference type="Proteomes" id="UP000002588"/>
    </source>
</evidence>
<dbReference type="RefSeq" id="WP_011766060.1">
    <property type="nucleotide sequence ID" value="NC_008702.1"/>
</dbReference>
<name>A1K7Z1_AZOSB</name>
<evidence type="ECO:0000256" key="9">
    <source>
        <dbReference type="ARBA" id="ARBA00023136"/>
    </source>
</evidence>
<keyword evidence="7 10" id="KW-0653">Protein transport</keyword>
<dbReference type="Pfam" id="PF03544">
    <property type="entry name" value="TonB_C"/>
    <property type="match status" value="1"/>
</dbReference>
<dbReference type="PRINTS" id="PR01374">
    <property type="entry name" value="TONBPROTEIN"/>
</dbReference>
<gene>
    <name evidence="13" type="primary">tonB2</name>
    <name evidence="13" type="ordered locus">azo2329</name>
</gene>
<dbReference type="HOGENOM" id="CLU_076057_5_3_4"/>
<dbReference type="AlphaFoldDB" id="A1K7Z1"/>
<accession>A1K7Z1</accession>
<dbReference type="GO" id="GO:0031992">
    <property type="term" value="F:energy transducer activity"/>
    <property type="evidence" value="ECO:0007669"/>
    <property type="project" value="InterPro"/>
</dbReference>
<evidence type="ECO:0000256" key="10">
    <source>
        <dbReference type="RuleBase" id="RU362123"/>
    </source>
</evidence>
<evidence type="ECO:0000256" key="8">
    <source>
        <dbReference type="ARBA" id="ARBA00022989"/>
    </source>
</evidence>
<dbReference type="InterPro" id="IPR006260">
    <property type="entry name" value="TonB/TolA_C"/>
</dbReference>
<dbReference type="GO" id="GO:0055085">
    <property type="term" value="P:transmembrane transport"/>
    <property type="evidence" value="ECO:0007669"/>
    <property type="project" value="InterPro"/>
</dbReference>
<dbReference type="SUPFAM" id="SSF74653">
    <property type="entry name" value="TolA/TonB C-terminal domain"/>
    <property type="match status" value="1"/>
</dbReference>
<feature type="compositionally biased region" description="Pro residues" evidence="11">
    <location>
        <begin position="106"/>
        <end position="119"/>
    </location>
</feature>
<dbReference type="GO" id="GO:0015031">
    <property type="term" value="P:protein transport"/>
    <property type="evidence" value="ECO:0007669"/>
    <property type="project" value="UniProtKB-UniRule"/>
</dbReference>
<evidence type="ECO:0000259" key="12">
    <source>
        <dbReference type="PROSITE" id="PS52015"/>
    </source>
</evidence>
<evidence type="ECO:0000256" key="3">
    <source>
        <dbReference type="ARBA" id="ARBA00022448"/>
    </source>
</evidence>
<evidence type="ECO:0000256" key="1">
    <source>
        <dbReference type="ARBA" id="ARBA00004383"/>
    </source>
</evidence>
<proteinExistence type="inferred from homology"/>
<keyword evidence="14" id="KW-1185">Reference proteome</keyword>
<dbReference type="PROSITE" id="PS52015">
    <property type="entry name" value="TONB_CTD"/>
    <property type="match status" value="1"/>
</dbReference>
<dbReference type="PANTHER" id="PTHR33446">
    <property type="entry name" value="PROTEIN TONB-RELATED"/>
    <property type="match status" value="1"/>
</dbReference>
<comment type="function">
    <text evidence="10">Interacts with outer membrane receptor proteins that carry out high-affinity binding and energy dependent uptake into the periplasmic space of specific substrates. It could act to transduce energy from the cytoplasmic membrane to specific energy-requiring processes in the outer membrane, resulting in the release into the periplasm of ligands bound by these outer membrane proteins.</text>
</comment>
<evidence type="ECO:0000256" key="11">
    <source>
        <dbReference type="SAM" id="MobiDB-lite"/>
    </source>
</evidence>
<keyword evidence="10" id="KW-0735">Signal-anchor</keyword>
<dbReference type="InterPro" id="IPR003538">
    <property type="entry name" value="TonB"/>
</dbReference>
<keyword evidence="9 10" id="KW-0472">Membrane</keyword>
<sequence length="215" mass="22193">MSYAEQQKDPRRLMIGFTAVLGFHIILGYGLANGLGRKVIEVLKAPLDVSLIEPVKPAPPPPPPPPPKQVVKAPPKVAPPPPAYVPPVETQVQAPPPVIAATSAEPQPPAPPAAPAPAPVPAAPPVVDIAVTCANHVAVRSQVAYPPQAERLGLSGDVVVDFTVAPDGSIKNVAVSRSSNSVFNAAATAAVAKLRCSGQGQDVRVRVPFAFRLDA</sequence>
<reference evidence="13 14" key="1">
    <citation type="journal article" date="2006" name="Nat. Biotechnol.">
        <title>Complete genome of the mutualistic, N2-fixing grass endophyte Azoarcus sp. strain BH72.</title>
        <authorList>
            <person name="Krause A."/>
            <person name="Ramakumar A."/>
            <person name="Bartels D."/>
            <person name="Battistoni F."/>
            <person name="Bekel T."/>
            <person name="Boch J."/>
            <person name="Boehm M."/>
            <person name="Friedrich F."/>
            <person name="Hurek T."/>
            <person name="Krause L."/>
            <person name="Linke B."/>
            <person name="McHardy A.C."/>
            <person name="Sarkar A."/>
            <person name="Schneiker S."/>
            <person name="Syed A.A."/>
            <person name="Thauer R."/>
            <person name="Vorhoelter F.-J."/>
            <person name="Weidner S."/>
            <person name="Puehler A."/>
            <person name="Reinhold-Hurek B."/>
            <person name="Kaiser O."/>
            <person name="Goesmann A."/>
        </authorList>
    </citation>
    <scope>NUCLEOTIDE SEQUENCE [LARGE SCALE GENOMIC DNA]</scope>
    <source>
        <strain evidence="13 14">BH72</strain>
    </source>
</reference>
<dbReference type="Proteomes" id="UP000002588">
    <property type="component" value="Chromosome"/>
</dbReference>
<dbReference type="Gene3D" id="3.30.1150.10">
    <property type="match status" value="1"/>
</dbReference>
<feature type="region of interest" description="Disordered" evidence="11">
    <location>
        <begin position="57"/>
        <end position="76"/>
    </location>
</feature>
<evidence type="ECO:0000256" key="7">
    <source>
        <dbReference type="ARBA" id="ARBA00022927"/>
    </source>
</evidence>
<protein>
    <recommendedName>
        <fullName evidence="10">Protein TonB</fullName>
    </recommendedName>
</protein>
<dbReference type="GO" id="GO:0005886">
    <property type="term" value="C:plasma membrane"/>
    <property type="evidence" value="ECO:0007669"/>
    <property type="project" value="UniProtKB-SubCell"/>
</dbReference>
<feature type="compositionally biased region" description="Pro residues" evidence="11">
    <location>
        <begin position="57"/>
        <end position="68"/>
    </location>
</feature>
<dbReference type="STRING" id="62928.azo2329"/>
<dbReference type="InterPro" id="IPR037682">
    <property type="entry name" value="TonB_C"/>
</dbReference>
<dbReference type="NCBIfam" id="TIGR01352">
    <property type="entry name" value="tonB_Cterm"/>
    <property type="match status" value="1"/>
</dbReference>
<dbReference type="InterPro" id="IPR051045">
    <property type="entry name" value="TonB-dependent_transducer"/>
</dbReference>
<keyword evidence="4 10" id="KW-1003">Cell membrane</keyword>